<feature type="region of interest" description="Disordered" evidence="1">
    <location>
        <begin position="1"/>
        <end position="53"/>
    </location>
</feature>
<dbReference type="AlphaFoldDB" id="W6NW92"/>
<reference evidence="2" key="2">
    <citation type="submission" date="2013-05" db="EMBL/GenBank/DDBJ databases">
        <title>The genome and transcriptome of Haemonchus contortus: a key model parasite for drug and vaccine discovery.</title>
        <authorList>
            <person name="Laing R."/>
            <person name="Kikuchi T."/>
            <person name="Martinelli A."/>
            <person name="Tsai I.J."/>
            <person name="Beech R.N."/>
            <person name="Redman E."/>
            <person name="Holroyd N."/>
            <person name="Bartley D.J."/>
            <person name="Beasley H."/>
            <person name="Britton C."/>
            <person name="Curran D."/>
            <person name="Devaney E."/>
            <person name="Gilabert A."/>
            <person name="Jackson F."/>
            <person name="Hunt M."/>
            <person name="Johnston S."/>
            <person name="Kryukov I."/>
            <person name="Li K."/>
            <person name="Morrison A.A."/>
            <person name="Reid A.J."/>
            <person name="Sargison N."/>
            <person name="Saunders G."/>
            <person name="Wasmuth J.D."/>
            <person name="Wolstenholme A."/>
            <person name="Berriman M."/>
            <person name="Gilleard J.S."/>
            <person name="Cotton J.A."/>
        </authorList>
    </citation>
    <scope>NUCLEOTIDE SEQUENCE [LARGE SCALE GENOMIC DNA]</scope>
    <source>
        <strain evidence="2">ISE/inbred ISE</strain>
    </source>
</reference>
<comment type="caution">
    <text evidence="2">The sequence shown here is derived from an EMBL/GenBank/DDBJ whole genome shotgun (WGS) entry which is preliminary data.</text>
</comment>
<proteinExistence type="predicted"/>
<protein>
    <submittedName>
        <fullName evidence="2">Uncharacterized protein</fullName>
    </submittedName>
</protein>
<evidence type="ECO:0000256" key="1">
    <source>
        <dbReference type="SAM" id="MobiDB-lite"/>
    </source>
</evidence>
<name>W6NW92_HAECO</name>
<evidence type="ECO:0000313" key="2">
    <source>
        <dbReference type="EMBL" id="CDL96142.1"/>
    </source>
</evidence>
<sequence>MPSSVAIEEGPSERNLSNDDESKEAVSSMRNAQNQRLQERKAPRREEETTVAPRKKISSLALLQFCLYSSGRVSSASMISPSLQ</sequence>
<feature type="compositionally biased region" description="Basic and acidic residues" evidence="1">
    <location>
        <begin position="37"/>
        <end position="48"/>
    </location>
</feature>
<accession>W6NW92</accession>
<reference evidence="2" key="1">
    <citation type="submission" date="2013-03" db="EMBL/GenBank/DDBJ databases">
        <authorList>
            <person name="Aslett M."/>
        </authorList>
    </citation>
    <scope>NUCLEOTIDE SEQUENCE [LARGE SCALE GENOMIC DNA]</scope>
    <source>
        <strain evidence="2">ISE/inbred ISE</strain>
    </source>
</reference>
<gene>
    <name evidence="2" type="ORF">HCOI_01711000</name>
</gene>
<organism evidence="2">
    <name type="scientific">Haemonchus contortus</name>
    <name type="common">Barber pole worm</name>
    <dbReference type="NCBI Taxonomy" id="6289"/>
    <lineage>
        <taxon>Eukaryota</taxon>
        <taxon>Metazoa</taxon>
        <taxon>Ecdysozoa</taxon>
        <taxon>Nematoda</taxon>
        <taxon>Chromadorea</taxon>
        <taxon>Rhabditida</taxon>
        <taxon>Rhabditina</taxon>
        <taxon>Rhabditomorpha</taxon>
        <taxon>Strongyloidea</taxon>
        <taxon>Trichostrongylidae</taxon>
        <taxon>Haemonchus</taxon>
    </lineage>
</organism>
<dbReference type="EMBL" id="CAVP010059849">
    <property type="protein sequence ID" value="CDL96142.1"/>
    <property type="molecule type" value="Genomic_DNA"/>
</dbReference>